<accession>A0AA35SPW9</accession>
<comment type="caution">
    <text evidence="1">The sequence shown here is derived from an EMBL/GenBank/DDBJ whole genome shotgun (WGS) entry which is preliminary data.</text>
</comment>
<keyword evidence="2" id="KW-1185">Reference proteome</keyword>
<evidence type="ECO:0000313" key="1">
    <source>
        <dbReference type="EMBL" id="CAI8034080.1"/>
    </source>
</evidence>
<evidence type="ECO:0000313" key="2">
    <source>
        <dbReference type="Proteomes" id="UP001174909"/>
    </source>
</evidence>
<dbReference type="Proteomes" id="UP001174909">
    <property type="component" value="Unassembled WGS sequence"/>
</dbReference>
<protein>
    <submittedName>
        <fullName evidence="1">Uncharacterized protein</fullName>
    </submittedName>
</protein>
<sequence>MMIEHHQYIRNGCNDFFLSTSTVEASLEMR</sequence>
<organism evidence="1 2">
    <name type="scientific">Geodia barretti</name>
    <name type="common">Barrett's horny sponge</name>
    <dbReference type="NCBI Taxonomy" id="519541"/>
    <lineage>
        <taxon>Eukaryota</taxon>
        <taxon>Metazoa</taxon>
        <taxon>Porifera</taxon>
        <taxon>Demospongiae</taxon>
        <taxon>Heteroscleromorpha</taxon>
        <taxon>Tetractinellida</taxon>
        <taxon>Astrophorina</taxon>
        <taxon>Geodiidae</taxon>
        <taxon>Geodia</taxon>
    </lineage>
</organism>
<reference evidence="1" key="1">
    <citation type="submission" date="2023-03" db="EMBL/GenBank/DDBJ databases">
        <authorList>
            <person name="Steffen K."/>
            <person name="Cardenas P."/>
        </authorList>
    </citation>
    <scope>NUCLEOTIDE SEQUENCE</scope>
</reference>
<dbReference type="AlphaFoldDB" id="A0AA35SPW9"/>
<proteinExistence type="predicted"/>
<name>A0AA35SPW9_GEOBA</name>
<gene>
    <name evidence="1" type="ORF">GBAR_LOCUS19224</name>
</gene>
<dbReference type="EMBL" id="CASHTH010002710">
    <property type="protein sequence ID" value="CAI8034080.1"/>
    <property type="molecule type" value="Genomic_DNA"/>
</dbReference>